<feature type="non-terminal residue" evidence="3">
    <location>
        <position position="169"/>
    </location>
</feature>
<evidence type="ECO:0000313" key="3">
    <source>
        <dbReference type="EMBL" id="GAG76037.1"/>
    </source>
</evidence>
<accession>X1B414</accession>
<reference evidence="3" key="1">
    <citation type="journal article" date="2014" name="Front. Microbiol.">
        <title>High frequency of phylogenetically diverse reductive dehalogenase-homologous genes in deep subseafloor sedimentary metagenomes.</title>
        <authorList>
            <person name="Kawai M."/>
            <person name="Futagami T."/>
            <person name="Toyoda A."/>
            <person name="Takaki Y."/>
            <person name="Nishi S."/>
            <person name="Hori S."/>
            <person name="Arai W."/>
            <person name="Tsubouchi T."/>
            <person name="Morono Y."/>
            <person name="Uchiyama I."/>
            <person name="Ito T."/>
            <person name="Fujiyama A."/>
            <person name="Inagaki F."/>
            <person name="Takami H."/>
        </authorList>
    </citation>
    <scope>NUCLEOTIDE SEQUENCE</scope>
    <source>
        <strain evidence="3">Expedition CK06-06</strain>
    </source>
</reference>
<keyword evidence="1" id="KW-0812">Transmembrane</keyword>
<dbReference type="Pfam" id="PF00561">
    <property type="entry name" value="Abhydrolase_1"/>
    <property type="match status" value="1"/>
</dbReference>
<evidence type="ECO:0000259" key="2">
    <source>
        <dbReference type="Pfam" id="PF00561"/>
    </source>
</evidence>
<dbReference type="InterPro" id="IPR000073">
    <property type="entry name" value="AB_hydrolase_1"/>
</dbReference>
<dbReference type="Gene3D" id="3.40.50.1820">
    <property type="entry name" value="alpha/beta hydrolase"/>
    <property type="match status" value="1"/>
</dbReference>
<dbReference type="EMBL" id="BART01015947">
    <property type="protein sequence ID" value="GAG76037.1"/>
    <property type="molecule type" value="Genomic_DNA"/>
</dbReference>
<evidence type="ECO:0000256" key="1">
    <source>
        <dbReference type="SAM" id="Phobius"/>
    </source>
</evidence>
<protein>
    <recommendedName>
        <fullName evidence="2">AB hydrolase-1 domain-containing protein</fullName>
    </recommendedName>
</protein>
<feature type="transmembrane region" description="Helical" evidence="1">
    <location>
        <begin position="138"/>
        <end position="160"/>
    </location>
</feature>
<comment type="caution">
    <text evidence="3">The sequence shown here is derived from an EMBL/GenBank/DDBJ whole genome shotgun (WGS) entry which is preliminary data.</text>
</comment>
<dbReference type="InterPro" id="IPR029058">
    <property type="entry name" value="AB_hydrolase_fold"/>
</dbReference>
<organism evidence="3">
    <name type="scientific">marine sediment metagenome</name>
    <dbReference type="NCBI Taxonomy" id="412755"/>
    <lineage>
        <taxon>unclassified sequences</taxon>
        <taxon>metagenomes</taxon>
        <taxon>ecological metagenomes</taxon>
    </lineage>
</organism>
<keyword evidence="1" id="KW-0472">Membrane</keyword>
<dbReference type="AlphaFoldDB" id="X1B414"/>
<name>X1B414_9ZZZZ</name>
<dbReference type="SUPFAM" id="SSF53474">
    <property type="entry name" value="alpha/beta-Hydrolases"/>
    <property type="match status" value="1"/>
</dbReference>
<proteinExistence type="predicted"/>
<gene>
    <name evidence="3" type="ORF">S01H4_30827</name>
</gene>
<feature type="domain" description="AB hydrolase-1" evidence="2">
    <location>
        <begin position="34"/>
        <end position="121"/>
    </location>
</feature>
<sequence length="169" mass="19109">MKEEIRIITVNEDPEIKIRLAIKPSKEDTYSNRTIIIIPGWLSGIDNFLALAEAMQSYGNAVIYEPRGFGKSITPHKKGLFTQEEYNKELAYVIRALDLEENNFIILGSCSGGSQAFSYILDGEGLMPLALTILHPQVYYGTPFWLPVLGWIPTFIMSFVQKMIIGIYK</sequence>
<keyword evidence="1" id="KW-1133">Transmembrane helix</keyword>